<dbReference type="OrthoDB" id="9877170at2"/>
<dbReference type="RefSeq" id="WP_145212912.1">
    <property type="nucleotide sequence ID" value="NZ_CP036269.1"/>
</dbReference>
<reference evidence="1 2" key="1">
    <citation type="submission" date="2019-02" db="EMBL/GenBank/DDBJ databases">
        <title>Deep-cultivation of Planctomycetes and their phenomic and genomic characterization uncovers novel biology.</title>
        <authorList>
            <person name="Wiegand S."/>
            <person name="Jogler M."/>
            <person name="Boedeker C."/>
            <person name="Pinto D."/>
            <person name="Vollmers J."/>
            <person name="Rivas-Marin E."/>
            <person name="Kohn T."/>
            <person name="Peeters S.H."/>
            <person name="Heuer A."/>
            <person name="Rast P."/>
            <person name="Oberbeckmann S."/>
            <person name="Bunk B."/>
            <person name="Jeske O."/>
            <person name="Meyerdierks A."/>
            <person name="Storesund J.E."/>
            <person name="Kallscheuer N."/>
            <person name="Luecker S."/>
            <person name="Lage O.M."/>
            <person name="Pohl T."/>
            <person name="Merkel B.J."/>
            <person name="Hornburger P."/>
            <person name="Mueller R.-W."/>
            <person name="Bruemmer F."/>
            <person name="Labrenz M."/>
            <person name="Spormann A.M."/>
            <person name="Op den Camp H."/>
            <person name="Overmann J."/>
            <person name="Amann R."/>
            <person name="Jetten M.S.M."/>
            <person name="Mascher T."/>
            <person name="Medema M.H."/>
            <person name="Devos D.P."/>
            <person name="Kaster A.-K."/>
            <person name="Ovreas L."/>
            <person name="Rohde M."/>
            <person name="Galperin M.Y."/>
            <person name="Jogler C."/>
        </authorList>
    </citation>
    <scope>NUCLEOTIDE SEQUENCE [LARGE SCALE GENOMIC DNA]</scope>
    <source>
        <strain evidence="1 2">Pan241w</strain>
    </source>
</reference>
<sequence length="104" mass="12189">MSKERMQDLLALFRARGWDLENCDELFLVEKDEVIRWNLFSEKSDSTILLEFHLFGDLGQAGNALSEIVYCESLKEGHKLFFEKQNSDSWRENSLSFVLALCHR</sequence>
<evidence type="ECO:0000313" key="2">
    <source>
        <dbReference type="Proteomes" id="UP000317171"/>
    </source>
</evidence>
<dbReference type="AlphaFoldDB" id="A0A517RBY9"/>
<proteinExistence type="predicted"/>
<gene>
    <name evidence="1" type="ORF">Pan241w_14600</name>
</gene>
<keyword evidence="2" id="KW-1185">Reference proteome</keyword>
<evidence type="ECO:0000313" key="1">
    <source>
        <dbReference type="EMBL" id="QDT41400.1"/>
    </source>
</evidence>
<dbReference type="KEGG" id="gaz:Pan241w_14600"/>
<dbReference type="EMBL" id="CP036269">
    <property type="protein sequence ID" value="QDT41400.1"/>
    <property type="molecule type" value="Genomic_DNA"/>
</dbReference>
<accession>A0A517RBY9</accession>
<organism evidence="1 2">
    <name type="scientific">Gimesia alba</name>
    <dbReference type="NCBI Taxonomy" id="2527973"/>
    <lineage>
        <taxon>Bacteria</taxon>
        <taxon>Pseudomonadati</taxon>
        <taxon>Planctomycetota</taxon>
        <taxon>Planctomycetia</taxon>
        <taxon>Planctomycetales</taxon>
        <taxon>Planctomycetaceae</taxon>
        <taxon>Gimesia</taxon>
    </lineage>
</organism>
<protein>
    <submittedName>
        <fullName evidence="1">Uncharacterized protein</fullName>
    </submittedName>
</protein>
<dbReference type="Proteomes" id="UP000317171">
    <property type="component" value="Chromosome"/>
</dbReference>
<name>A0A517RBY9_9PLAN</name>